<gene>
    <name evidence="4" type="primary">yfcG_3</name>
    <name evidence="4" type="ORF">OCH7691_03883</name>
</gene>
<evidence type="ECO:0000313" key="5">
    <source>
        <dbReference type="Proteomes" id="UP000193200"/>
    </source>
</evidence>
<dbReference type="SFLD" id="SFLDG00358">
    <property type="entry name" value="Main_(cytGST)"/>
    <property type="match status" value="1"/>
</dbReference>
<protein>
    <submittedName>
        <fullName evidence="4">Disulfide-bond oxidoreductase YfcG</fullName>
        <ecNumber evidence="4">1.8.4.-</ecNumber>
    </submittedName>
</protein>
<dbReference type="SUPFAM" id="SSF52833">
    <property type="entry name" value="Thioredoxin-like"/>
    <property type="match status" value="1"/>
</dbReference>
<dbReference type="InterPro" id="IPR004046">
    <property type="entry name" value="GST_C"/>
</dbReference>
<dbReference type="InterPro" id="IPR036282">
    <property type="entry name" value="Glutathione-S-Trfase_C_sf"/>
</dbReference>
<dbReference type="CDD" id="cd03048">
    <property type="entry name" value="GST_N_Ure2p_like"/>
    <property type="match status" value="1"/>
</dbReference>
<dbReference type="SFLD" id="SFLDS00019">
    <property type="entry name" value="Glutathione_Transferase_(cytos"/>
    <property type="match status" value="1"/>
</dbReference>
<dbReference type="OrthoDB" id="9803562at2"/>
<accession>A0A1Y5TX47</accession>
<sequence length="233" mass="26111">MIDLYYWPTPNAWKVSILLEELGVPYRLKPVSIGEGKQFAPEFLKISPNNKIPAIVDHDPAGSGAPLAIFESGAILTYLAEKHGRFLPADVEGKFRVLQWVFWQVGAVGPTAGQVHHFTDYAPERIAYATERFTNELHRLYGVLDHALAGESHIAGDYSIADMACWPWFRLHRQEGIRIAEFPNVQRWLDALAARPALNRGFRLGTELKGGKPTMTEEAKKILLGQRAVARPE</sequence>
<dbReference type="Pfam" id="PF02798">
    <property type="entry name" value="GST_N"/>
    <property type="match status" value="1"/>
</dbReference>
<keyword evidence="5" id="KW-1185">Reference proteome</keyword>
<evidence type="ECO:0000259" key="3">
    <source>
        <dbReference type="PROSITE" id="PS50405"/>
    </source>
</evidence>
<organism evidence="4 5">
    <name type="scientific">Oceanibacterium hippocampi</name>
    <dbReference type="NCBI Taxonomy" id="745714"/>
    <lineage>
        <taxon>Bacteria</taxon>
        <taxon>Pseudomonadati</taxon>
        <taxon>Pseudomonadota</taxon>
        <taxon>Alphaproteobacteria</taxon>
        <taxon>Sneathiellales</taxon>
        <taxon>Sneathiellaceae</taxon>
        <taxon>Oceanibacterium</taxon>
    </lineage>
</organism>
<evidence type="ECO:0000256" key="1">
    <source>
        <dbReference type="RuleBase" id="RU003494"/>
    </source>
</evidence>
<dbReference type="GO" id="GO:0016491">
    <property type="term" value="F:oxidoreductase activity"/>
    <property type="evidence" value="ECO:0007669"/>
    <property type="project" value="UniProtKB-KW"/>
</dbReference>
<keyword evidence="4" id="KW-0560">Oxidoreductase</keyword>
<comment type="similarity">
    <text evidence="1">Belongs to the GST superfamily.</text>
</comment>
<proteinExistence type="inferred from homology"/>
<dbReference type="InterPro" id="IPR004045">
    <property type="entry name" value="Glutathione_S-Trfase_N"/>
</dbReference>
<feature type="domain" description="GST C-terminal" evidence="3">
    <location>
        <begin position="90"/>
        <end position="222"/>
    </location>
</feature>
<dbReference type="Proteomes" id="UP000193200">
    <property type="component" value="Unassembled WGS sequence"/>
</dbReference>
<dbReference type="EMBL" id="FWFR01000004">
    <property type="protein sequence ID" value="SLN75530.1"/>
    <property type="molecule type" value="Genomic_DNA"/>
</dbReference>
<name>A0A1Y5TX47_9PROT</name>
<dbReference type="RefSeq" id="WP_085885226.1">
    <property type="nucleotide sequence ID" value="NZ_FWFR01000004.1"/>
</dbReference>
<dbReference type="SUPFAM" id="SSF47616">
    <property type="entry name" value="GST C-terminal domain-like"/>
    <property type="match status" value="1"/>
</dbReference>
<dbReference type="InParanoid" id="A0A1Y5TX47"/>
<reference evidence="4 5" key="1">
    <citation type="submission" date="2017-03" db="EMBL/GenBank/DDBJ databases">
        <authorList>
            <person name="Afonso C.L."/>
            <person name="Miller P.J."/>
            <person name="Scott M.A."/>
            <person name="Spackman E."/>
            <person name="Goraichik I."/>
            <person name="Dimitrov K.M."/>
            <person name="Suarez D.L."/>
            <person name="Swayne D.E."/>
        </authorList>
    </citation>
    <scope>NUCLEOTIDE SEQUENCE [LARGE SCALE GENOMIC DNA]</scope>
    <source>
        <strain evidence="4 5">CECT 7691</strain>
    </source>
</reference>
<dbReference type="Gene3D" id="3.40.30.10">
    <property type="entry name" value="Glutaredoxin"/>
    <property type="match status" value="1"/>
</dbReference>
<dbReference type="PROSITE" id="PS50405">
    <property type="entry name" value="GST_CTER"/>
    <property type="match status" value="1"/>
</dbReference>
<dbReference type="Gene3D" id="1.20.1050.10">
    <property type="match status" value="1"/>
</dbReference>
<evidence type="ECO:0000259" key="2">
    <source>
        <dbReference type="PROSITE" id="PS50404"/>
    </source>
</evidence>
<dbReference type="EC" id="1.8.4.-" evidence="4"/>
<dbReference type="SFLD" id="SFLDG01151">
    <property type="entry name" value="Main.2:_Nu-like"/>
    <property type="match status" value="1"/>
</dbReference>
<dbReference type="InterPro" id="IPR010987">
    <property type="entry name" value="Glutathione-S-Trfase_C-like"/>
</dbReference>
<dbReference type="PROSITE" id="PS50404">
    <property type="entry name" value="GST_NTER"/>
    <property type="match status" value="1"/>
</dbReference>
<dbReference type="Pfam" id="PF00043">
    <property type="entry name" value="GST_C"/>
    <property type="match status" value="1"/>
</dbReference>
<feature type="domain" description="GST N-terminal" evidence="2">
    <location>
        <begin position="1"/>
        <end position="87"/>
    </location>
</feature>
<dbReference type="InterPro" id="IPR036249">
    <property type="entry name" value="Thioredoxin-like_sf"/>
</dbReference>
<dbReference type="AlphaFoldDB" id="A0A1Y5TX47"/>
<evidence type="ECO:0000313" key="4">
    <source>
        <dbReference type="EMBL" id="SLN75530.1"/>
    </source>
</evidence>
<dbReference type="PANTHER" id="PTHR44051:SF19">
    <property type="entry name" value="DISULFIDE-BOND OXIDOREDUCTASE YFCG"/>
    <property type="match status" value="1"/>
</dbReference>
<dbReference type="FunCoup" id="A0A1Y5TX47">
    <property type="interactions" value="238"/>
</dbReference>
<dbReference type="PANTHER" id="PTHR44051">
    <property type="entry name" value="GLUTATHIONE S-TRANSFERASE-RELATED"/>
    <property type="match status" value="1"/>
</dbReference>
<dbReference type="InterPro" id="IPR040079">
    <property type="entry name" value="Glutathione_S-Trfase"/>
</dbReference>